<evidence type="ECO:0000259" key="2">
    <source>
        <dbReference type="Pfam" id="PF25467"/>
    </source>
</evidence>
<reference evidence="3" key="1">
    <citation type="submission" date="2016-06" db="UniProtKB">
        <authorList>
            <consortium name="WormBaseParasite"/>
        </authorList>
    </citation>
    <scope>IDENTIFICATION</scope>
</reference>
<sequence>LGMALLVEQIVLTKPDIVAQIQLNAKQPNARLNLPVLDGSTLRSMSGWDSRDWLWSIKPTYPLGDSHMEVKDKIQNKSTSLPANRYGAPDHRDLTLLAYFMTGLEDAPTSLPSRPKTSPLGHPVAHFLDCLPYHVPVADPLILDTPNPESGTTPMHVDEMRTSTEPQGNSFRLAVCLMGSAAGLFPSPAYQLPLTLETVMACLNATIVALCAVPPDAIQPCPNSRLSAVVPFDPVCECLGLAICRAVDSTAGILYLTTGISVEHFPKVTAVVRGKVDLPACFFLEQPVPFTPEDCPVQTELPYLGPAETQGIGRVALPSRRHHPRTSHHQIHRTGSSEGFCQNQ</sequence>
<feature type="compositionally biased region" description="Basic residues" evidence="1">
    <location>
        <begin position="320"/>
        <end position="332"/>
    </location>
</feature>
<feature type="region of interest" description="Disordered" evidence="1">
    <location>
        <begin position="320"/>
        <end position="344"/>
    </location>
</feature>
<dbReference type="Pfam" id="PF25467">
    <property type="entry name" value="NOL9_C"/>
    <property type="match status" value="1"/>
</dbReference>
<name>A0A183AQA9_9TREM</name>
<accession>A0A183AQA9</accession>
<dbReference type="AlphaFoldDB" id="A0A183AQA9"/>
<feature type="compositionally biased region" description="Polar residues" evidence="1">
    <location>
        <begin position="333"/>
        <end position="344"/>
    </location>
</feature>
<evidence type="ECO:0000256" key="1">
    <source>
        <dbReference type="SAM" id="MobiDB-lite"/>
    </source>
</evidence>
<feature type="domain" description="NOL9 C-terminal" evidence="2">
    <location>
        <begin position="195"/>
        <end position="279"/>
    </location>
</feature>
<proteinExistence type="predicted"/>
<dbReference type="InterPro" id="IPR057570">
    <property type="entry name" value="NOL9_C"/>
</dbReference>
<organism evidence="3">
    <name type="scientific">Echinostoma caproni</name>
    <dbReference type="NCBI Taxonomy" id="27848"/>
    <lineage>
        <taxon>Eukaryota</taxon>
        <taxon>Metazoa</taxon>
        <taxon>Spiralia</taxon>
        <taxon>Lophotrochozoa</taxon>
        <taxon>Platyhelminthes</taxon>
        <taxon>Trematoda</taxon>
        <taxon>Digenea</taxon>
        <taxon>Plagiorchiida</taxon>
        <taxon>Echinostomata</taxon>
        <taxon>Echinostomatoidea</taxon>
        <taxon>Echinostomatidae</taxon>
        <taxon>Echinostoma</taxon>
    </lineage>
</organism>
<dbReference type="WBParaSite" id="ECPE_0000917201-mRNA-1">
    <property type="protein sequence ID" value="ECPE_0000917201-mRNA-1"/>
    <property type="gene ID" value="ECPE_0000917201"/>
</dbReference>
<evidence type="ECO:0000313" key="3">
    <source>
        <dbReference type="WBParaSite" id="ECPE_0000917201-mRNA-1"/>
    </source>
</evidence>
<protein>
    <submittedName>
        <fullName evidence="3">Mediator of RNA polymerase II transcription subunit 13</fullName>
    </submittedName>
</protein>